<protein>
    <submittedName>
        <fullName evidence="2">Uncharacterized protein</fullName>
    </submittedName>
</protein>
<dbReference type="OrthoDB" id="3473505at2"/>
<evidence type="ECO:0000313" key="2">
    <source>
        <dbReference type="EMBL" id="RZS91593.1"/>
    </source>
</evidence>
<proteinExistence type="predicted"/>
<reference evidence="2 3" key="1">
    <citation type="submission" date="2019-02" db="EMBL/GenBank/DDBJ databases">
        <title>Genomic Encyclopedia of Type Strains, Phase IV (KMG-IV): sequencing the most valuable type-strain genomes for metagenomic binning, comparative biology and taxonomic classification.</title>
        <authorList>
            <person name="Goeker M."/>
        </authorList>
    </citation>
    <scope>NUCLEOTIDE SEQUENCE [LARGE SCALE GENOMIC DNA]</scope>
    <source>
        <strain evidence="2 3">DSM 45622</strain>
    </source>
</reference>
<gene>
    <name evidence="2" type="ORF">EV189_0840</name>
</gene>
<feature type="compositionally biased region" description="Low complexity" evidence="1">
    <location>
        <begin position="529"/>
        <end position="560"/>
    </location>
</feature>
<dbReference type="RefSeq" id="WP_130491644.1">
    <property type="nucleotide sequence ID" value="NZ_SGXD01000001.1"/>
</dbReference>
<feature type="compositionally biased region" description="Polar residues" evidence="1">
    <location>
        <begin position="475"/>
        <end position="484"/>
    </location>
</feature>
<evidence type="ECO:0000313" key="3">
    <source>
        <dbReference type="Proteomes" id="UP000293638"/>
    </source>
</evidence>
<feature type="region of interest" description="Disordered" evidence="1">
    <location>
        <begin position="200"/>
        <end position="226"/>
    </location>
</feature>
<feature type="region of interest" description="Disordered" evidence="1">
    <location>
        <begin position="440"/>
        <end position="496"/>
    </location>
</feature>
<sequence length="570" mass="59063">MSVPTSGSAHEQHEDPAAHASGKVVQWVSVATMAAEALAQIAANRSRERAAADERAAAAARAEMQARHGQATAVWAPLLDPRTRDSVGLGQTGHIWATAQGWRPAPDAERVTQLAEDRLRTLRPDVMERYDRLRSDGVDPIDAMRRVAPYFDQPAARVWEGQPGPRRAPLEQDVEDVALGAAVAVAATEEQGLPRLAALAGGRPSAGQQSAGEGGESSRSEGTSAAPALPTLSEVAATSNVMHYLQLKDYGMPARDALHASVGSALPWEAYAGYAEARQRGVPAPSAVEALRGQLGAGPRLDAGRADLPEVYTAALHATGSAVPSAADRERAIEATVEHFIAHPTSPTVRHEDFGDLYDRAAEQARVSAGVGGTPLDVPASVEGYREVEGRLRASAAHLLQEQPPAATATLTLPDRSLAAAQQAQSRDLGDLATVRGETAAQHGLTARSQASVLDDPATPRVDEHQVGVARAVPEQTTAASDAGQSRGARAESDRDTVLALDTASKVSPVELAAVAFPEPMNASGAAAARAGATGVAASATSVQQSSAATVAATAHAAATPVPPRRGIRR</sequence>
<dbReference type="Proteomes" id="UP000293638">
    <property type="component" value="Unassembled WGS sequence"/>
</dbReference>
<keyword evidence="3" id="KW-1185">Reference proteome</keyword>
<feature type="region of interest" description="Disordered" evidence="1">
    <location>
        <begin position="1"/>
        <end position="20"/>
    </location>
</feature>
<accession>A0A4Q7NWB3</accession>
<name>A0A4Q7NWB3_9ACTN</name>
<feature type="region of interest" description="Disordered" evidence="1">
    <location>
        <begin position="529"/>
        <end position="570"/>
    </location>
</feature>
<evidence type="ECO:0000256" key="1">
    <source>
        <dbReference type="SAM" id="MobiDB-lite"/>
    </source>
</evidence>
<dbReference type="EMBL" id="SGXD01000001">
    <property type="protein sequence ID" value="RZS91593.1"/>
    <property type="molecule type" value="Genomic_DNA"/>
</dbReference>
<dbReference type="AlphaFoldDB" id="A0A4Q7NWB3"/>
<comment type="caution">
    <text evidence="2">The sequence shown here is derived from an EMBL/GenBank/DDBJ whole genome shotgun (WGS) entry which is preliminary data.</text>
</comment>
<organism evidence="2 3">
    <name type="scientific">Motilibacter rhizosphaerae</name>
    <dbReference type="NCBI Taxonomy" id="598652"/>
    <lineage>
        <taxon>Bacteria</taxon>
        <taxon>Bacillati</taxon>
        <taxon>Actinomycetota</taxon>
        <taxon>Actinomycetes</taxon>
        <taxon>Motilibacterales</taxon>
        <taxon>Motilibacteraceae</taxon>
        <taxon>Motilibacter</taxon>
    </lineage>
</organism>